<dbReference type="Proteomes" id="UP000295280">
    <property type="component" value="Unassembled WGS sequence"/>
</dbReference>
<dbReference type="InterPro" id="IPR036876">
    <property type="entry name" value="UVR_dom_sf"/>
</dbReference>
<evidence type="ECO:0000313" key="2">
    <source>
        <dbReference type="EMBL" id="TDM00902.1"/>
    </source>
</evidence>
<reference evidence="2 3" key="1">
    <citation type="submission" date="2019-01" db="EMBL/GenBank/DDBJ databases">
        <title>Draft genome sequences of the type strains of six Macrococcus species.</title>
        <authorList>
            <person name="Mazhar S."/>
            <person name="Altermann E."/>
            <person name="Hill C."/>
            <person name="Mcauliffe O."/>
        </authorList>
    </citation>
    <scope>NUCLEOTIDE SEQUENCE [LARGE SCALE GENOMIC DNA]</scope>
    <source>
        <strain evidence="2 3">ATCC 51828</strain>
    </source>
</reference>
<proteinExistence type="predicted"/>
<protein>
    <submittedName>
        <fullName evidence="2">Excinuclease ABC subunit B</fullName>
    </submittedName>
</protein>
<dbReference type="GO" id="GO:0008270">
    <property type="term" value="F:zinc ion binding"/>
    <property type="evidence" value="ECO:0007669"/>
    <property type="project" value="TreeGrafter"/>
</dbReference>
<dbReference type="EMBL" id="SCWD01000003">
    <property type="protein sequence ID" value="TDM00902.1"/>
    <property type="molecule type" value="Genomic_DNA"/>
</dbReference>
<dbReference type="GO" id="GO:0046870">
    <property type="term" value="F:cadmium ion binding"/>
    <property type="evidence" value="ECO:0007669"/>
    <property type="project" value="TreeGrafter"/>
</dbReference>
<dbReference type="AlphaFoldDB" id="A0A9Q8FPH6"/>
<sequence length="126" mass="14423">MKYNDDEFTMNQLLKHLLREEQTEPVCPDCGLTLREALHIGKFGCHTCYSTFSEYVPQIVERVQAGNHKHVGQAPLKSAEKIQRKKRIEELGVKLQELVEEQAFEEAVIVRDEIKALKERGESDAG</sequence>
<evidence type="ECO:0000313" key="3">
    <source>
        <dbReference type="Proteomes" id="UP000295280"/>
    </source>
</evidence>
<dbReference type="InterPro" id="IPR025542">
    <property type="entry name" value="YacH"/>
</dbReference>
<dbReference type="GO" id="GO:0050897">
    <property type="term" value="F:cobalt ion binding"/>
    <property type="evidence" value="ECO:0007669"/>
    <property type="project" value="TreeGrafter"/>
</dbReference>
<dbReference type="PROSITE" id="PS50151">
    <property type="entry name" value="UVR"/>
    <property type="match status" value="1"/>
</dbReference>
<gene>
    <name evidence="2" type="ORF">ERX40_08845</name>
</gene>
<dbReference type="GO" id="GO:1990170">
    <property type="term" value="P:stress response to cadmium ion"/>
    <property type="evidence" value="ECO:0007669"/>
    <property type="project" value="TreeGrafter"/>
</dbReference>
<dbReference type="PIRSF" id="PIRSF015034">
    <property type="entry name" value="YacH"/>
    <property type="match status" value="1"/>
</dbReference>
<dbReference type="OrthoDB" id="9788704at2"/>
<dbReference type="RefSeq" id="WP_133418134.1">
    <property type="nucleotide sequence ID" value="NZ_SCWD01000003.1"/>
</dbReference>
<dbReference type="GO" id="GO:1990169">
    <property type="term" value="P:stress response to copper ion"/>
    <property type="evidence" value="ECO:0007669"/>
    <property type="project" value="TreeGrafter"/>
</dbReference>
<keyword evidence="3" id="KW-1185">Reference proteome</keyword>
<accession>A0A9Q8FPH6</accession>
<dbReference type="SUPFAM" id="SSF46600">
    <property type="entry name" value="C-terminal UvrC-binding domain of UvrB"/>
    <property type="match status" value="1"/>
</dbReference>
<comment type="caution">
    <text evidence="2">The sequence shown here is derived from an EMBL/GenBank/DDBJ whole genome shotgun (WGS) entry which is preliminary data.</text>
</comment>
<feature type="domain" description="UVR" evidence="1">
    <location>
        <begin position="85"/>
        <end position="120"/>
    </location>
</feature>
<dbReference type="PANTHER" id="PTHR38430">
    <property type="entry name" value="PROTEIN-ARGININE KINASE ACTIVATOR PROTEIN"/>
    <property type="match status" value="1"/>
</dbReference>
<dbReference type="Gene3D" id="4.10.860.10">
    <property type="entry name" value="UVR domain"/>
    <property type="match status" value="1"/>
</dbReference>
<evidence type="ECO:0000259" key="1">
    <source>
        <dbReference type="PROSITE" id="PS50151"/>
    </source>
</evidence>
<dbReference type="GO" id="GO:0005507">
    <property type="term" value="F:copper ion binding"/>
    <property type="evidence" value="ECO:0007669"/>
    <property type="project" value="TreeGrafter"/>
</dbReference>
<dbReference type="PANTHER" id="PTHR38430:SF1">
    <property type="entry name" value="PROTEIN-ARGININE KINASE ACTIVATOR PROTEIN"/>
    <property type="match status" value="1"/>
</dbReference>
<organism evidence="2 3">
    <name type="scientific">Macrococcus carouselicus</name>
    <dbReference type="NCBI Taxonomy" id="69969"/>
    <lineage>
        <taxon>Bacteria</taxon>
        <taxon>Bacillati</taxon>
        <taxon>Bacillota</taxon>
        <taxon>Bacilli</taxon>
        <taxon>Bacillales</taxon>
        <taxon>Staphylococcaceae</taxon>
        <taxon>Macrococcus</taxon>
    </lineage>
</organism>
<dbReference type="InterPro" id="IPR001943">
    <property type="entry name" value="UVR_dom"/>
</dbReference>
<dbReference type="Pfam" id="PF02151">
    <property type="entry name" value="UVR"/>
    <property type="match status" value="1"/>
</dbReference>
<name>A0A9Q8FPH6_9STAP</name>